<dbReference type="SUPFAM" id="SSF53335">
    <property type="entry name" value="S-adenosyl-L-methionine-dependent methyltransferases"/>
    <property type="match status" value="1"/>
</dbReference>
<dbReference type="InterPro" id="IPR004398">
    <property type="entry name" value="RNA_MeTrfase_RsmD"/>
</dbReference>
<evidence type="ECO:0000313" key="3">
    <source>
        <dbReference type="EMBL" id="RDU23091.1"/>
    </source>
</evidence>
<sequence>MRVIAGSARSLPLKTIEGSDTRPTTDRIKETLFNMIQNELGNSFFLDLFSGSGAIGIEALSRGAEYAVFVENNKRAVSCIKDNLLFTKLDSRGEIINADITKALLKLEGRMEFDFIFMDPPYNQEYEKRVLDYLRESTILNRNTIIIIESSLETNFSYVEQMEYQILKEKKYKTNKHLFLSRI</sequence>
<dbReference type="AlphaFoldDB" id="A0A371AU51"/>
<dbReference type="GO" id="GO:0003676">
    <property type="term" value="F:nucleic acid binding"/>
    <property type="evidence" value="ECO:0007669"/>
    <property type="project" value="InterPro"/>
</dbReference>
<keyword evidence="2 3" id="KW-0808">Transferase</keyword>
<keyword evidence="4" id="KW-1185">Reference proteome</keyword>
<dbReference type="EMBL" id="QRCT01000034">
    <property type="protein sequence ID" value="RDU23091.1"/>
    <property type="molecule type" value="Genomic_DNA"/>
</dbReference>
<dbReference type="NCBIfam" id="TIGR00095">
    <property type="entry name" value="16S rRNA (guanine(966)-N(2))-methyltransferase RsmD"/>
    <property type="match status" value="1"/>
</dbReference>
<accession>A0A371AU51</accession>
<dbReference type="Gene3D" id="3.40.50.150">
    <property type="entry name" value="Vaccinia Virus protein VP39"/>
    <property type="match status" value="1"/>
</dbReference>
<dbReference type="Pfam" id="PF03602">
    <property type="entry name" value="Cons_hypoth95"/>
    <property type="match status" value="1"/>
</dbReference>
<dbReference type="GO" id="GO:0052913">
    <property type="term" value="F:16S rRNA (guanine(966)-N(2))-methyltransferase activity"/>
    <property type="evidence" value="ECO:0007669"/>
    <property type="project" value="UniProtKB-EC"/>
</dbReference>
<reference evidence="3 4" key="1">
    <citation type="submission" date="2018-07" db="EMBL/GenBank/DDBJ databases">
        <title>Anaerosacharophilus polymeroproducens gen. nov. sp. nov., an anaerobic bacterium isolated from salt field.</title>
        <authorList>
            <person name="Kim W."/>
            <person name="Yang S.-H."/>
            <person name="Oh J."/>
            <person name="Lee J.-H."/>
            <person name="Kwon K.K."/>
        </authorList>
    </citation>
    <scope>NUCLEOTIDE SEQUENCE [LARGE SCALE GENOMIC DNA]</scope>
    <source>
        <strain evidence="3 4">MCWD5</strain>
    </source>
</reference>
<dbReference type="PANTHER" id="PTHR43542">
    <property type="entry name" value="METHYLTRANSFERASE"/>
    <property type="match status" value="1"/>
</dbReference>
<evidence type="ECO:0000313" key="4">
    <source>
        <dbReference type="Proteomes" id="UP000255036"/>
    </source>
</evidence>
<dbReference type="CDD" id="cd02440">
    <property type="entry name" value="AdoMet_MTases"/>
    <property type="match status" value="1"/>
</dbReference>
<dbReference type="RefSeq" id="WP_115482433.1">
    <property type="nucleotide sequence ID" value="NZ_QRCT01000034.1"/>
</dbReference>
<dbReference type="InterPro" id="IPR029063">
    <property type="entry name" value="SAM-dependent_MTases_sf"/>
</dbReference>
<dbReference type="PIRSF" id="PIRSF004553">
    <property type="entry name" value="CHP00095"/>
    <property type="match status" value="1"/>
</dbReference>
<proteinExistence type="predicted"/>
<protein>
    <submittedName>
        <fullName evidence="3">16S rRNA (Guanine(966)-N(2))-methyltransferase RsmD</fullName>
        <ecNumber evidence="3">2.1.1.171</ecNumber>
    </submittedName>
</protein>
<gene>
    <name evidence="3" type="primary">rsmD</name>
    <name evidence="3" type="ORF">DWV06_12070</name>
</gene>
<evidence type="ECO:0000256" key="1">
    <source>
        <dbReference type="ARBA" id="ARBA00022603"/>
    </source>
</evidence>
<evidence type="ECO:0000256" key="2">
    <source>
        <dbReference type="ARBA" id="ARBA00022679"/>
    </source>
</evidence>
<name>A0A371AU51_9FIRM</name>
<comment type="caution">
    <text evidence="3">The sequence shown here is derived from an EMBL/GenBank/DDBJ whole genome shotgun (WGS) entry which is preliminary data.</text>
</comment>
<dbReference type="PROSITE" id="PS00092">
    <property type="entry name" value="N6_MTASE"/>
    <property type="match status" value="1"/>
</dbReference>
<dbReference type="PANTHER" id="PTHR43542:SF1">
    <property type="entry name" value="METHYLTRANSFERASE"/>
    <property type="match status" value="1"/>
</dbReference>
<organism evidence="3 4">
    <name type="scientific">Anaerosacchariphilus polymeriproducens</name>
    <dbReference type="NCBI Taxonomy" id="1812858"/>
    <lineage>
        <taxon>Bacteria</taxon>
        <taxon>Bacillati</taxon>
        <taxon>Bacillota</taxon>
        <taxon>Clostridia</taxon>
        <taxon>Lachnospirales</taxon>
        <taxon>Lachnospiraceae</taxon>
        <taxon>Anaerosacchariphilus</taxon>
    </lineage>
</organism>
<dbReference type="EC" id="2.1.1.171" evidence="3"/>
<dbReference type="InterPro" id="IPR002052">
    <property type="entry name" value="DNA_methylase_N6_adenine_CS"/>
</dbReference>
<dbReference type="Proteomes" id="UP000255036">
    <property type="component" value="Unassembled WGS sequence"/>
</dbReference>
<keyword evidence="1 3" id="KW-0489">Methyltransferase</keyword>
<dbReference type="OrthoDB" id="9803017at2"/>